<proteinExistence type="predicted"/>
<reference evidence="3 4" key="1">
    <citation type="submission" date="2024-11" db="EMBL/GenBank/DDBJ databases">
        <title>A near-complete genome assembly of Cinchona calisaya.</title>
        <authorList>
            <person name="Lian D.C."/>
            <person name="Zhao X.W."/>
            <person name="Wei L."/>
        </authorList>
    </citation>
    <scope>NUCLEOTIDE SEQUENCE [LARGE SCALE GENOMIC DNA]</scope>
    <source>
        <tissue evidence="3">Nenye</tissue>
    </source>
</reference>
<keyword evidence="4" id="KW-1185">Reference proteome</keyword>
<feature type="signal peptide" evidence="2">
    <location>
        <begin position="1"/>
        <end position="24"/>
    </location>
</feature>
<name>A0ABD3A2I4_9GENT</name>
<protein>
    <submittedName>
        <fullName evidence="3">Uncharacterized protein</fullName>
    </submittedName>
</protein>
<comment type="caution">
    <text evidence="3">The sequence shown here is derived from an EMBL/GenBank/DDBJ whole genome shotgun (WGS) entry which is preliminary data.</text>
</comment>
<feature type="region of interest" description="Disordered" evidence="1">
    <location>
        <begin position="77"/>
        <end position="101"/>
    </location>
</feature>
<accession>A0ABD3A2I4</accession>
<dbReference type="Proteomes" id="UP001630127">
    <property type="component" value="Unassembled WGS sequence"/>
</dbReference>
<sequence length="101" mass="10434">MAKFLALLLLALVAICMLQEIANALHNARGGAAEPSTTSHACSSVKSVAESACVCHRVIMGTKLFVLATTTGRPNMEDPSALSPSSLGPSTIWADLSSFSS</sequence>
<evidence type="ECO:0000313" key="3">
    <source>
        <dbReference type="EMBL" id="KAL3525931.1"/>
    </source>
</evidence>
<dbReference type="EMBL" id="JBJUIK010000006">
    <property type="protein sequence ID" value="KAL3525931.1"/>
    <property type="molecule type" value="Genomic_DNA"/>
</dbReference>
<evidence type="ECO:0000256" key="2">
    <source>
        <dbReference type="SAM" id="SignalP"/>
    </source>
</evidence>
<evidence type="ECO:0000313" key="4">
    <source>
        <dbReference type="Proteomes" id="UP001630127"/>
    </source>
</evidence>
<feature type="compositionally biased region" description="Low complexity" evidence="1">
    <location>
        <begin position="79"/>
        <end position="90"/>
    </location>
</feature>
<evidence type="ECO:0000256" key="1">
    <source>
        <dbReference type="SAM" id="MobiDB-lite"/>
    </source>
</evidence>
<keyword evidence="2" id="KW-0732">Signal</keyword>
<gene>
    <name evidence="3" type="ORF">ACH5RR_014303</name>
</gene>
<feature type="chain" id="PRO_5044830108" evidence="2">
    <location>
        <begin position="25"/>
        <end position="101"/>
    </location>
</feature>
<organism evidence="3 4">
    <name type="scientific">Cinchona calisaya</name>
    <dbReference type="NCBI Taxonomy" id="153742"/>
    <lineage>
        <taxon>Eukaryota</taxon>
        <taxon>Viridiplantae</taxon>
        <taxon>Streptophyta</taxon>
        <taxon>Embryophyta</taxon>
        <taxon>Tracheophyta</taxon>
        <taxon>Spermatophyta</taxon>
        <taxon>Magnoliopsida</taxon>
        <taxon>eudicotyledons</taxon>
        <taxon>Gunneridae</taxon>
        <taxon>Pentapetalae</taxon>
        <taxon>asterids</taxon>
        <taxon>lamiids</taxon>
        <taxon>Gentianales</taxon>
        <taxon>Rubiaceae</taxon>
        <taxon>Cinchonoideae</taxon>
        <taxon>Cinchoneae</taxon>
        <taxon>Cinchona</taxon>
    </lineage>
</organism>
<dbReference type="AlphaFoldDB" id="A0ABD3A2I4"/>